<gene>
    <name evidence="1" type="ORF">ENUP19_0205G0033</name>
</gene>
<reference evidence="1 2" key="1">
    <citation type="journal article" date="2019" name="PLoS Negl. Trop. Dis.">
        <title>Whole genome sequencing of Entamoeba nuttalli reveals mammalian host-related molecular signatures and a novel octapeptide-repeat surface protein.</title>
        <authorList>
            <person name="Tanaka M."/>
            <person name="Makiuchi T."/>
            <person name="Komiyama T."/>
            <person name="Shiina T."/>
            <person name="Osaki K."/>
            <person name="Tachibana H."/>
        </authorList>
    </citation>
    <scope>NUCLEOTIDE SEQUENCE [LARGE SCALE GENOMIC DNA]</scope>
    <source>
        <strain evidence="1 2">P19-061405</strain>
    </source>
</reference>
<keyword evidence="2" id="KW-1185">Reference proteome</keyword>
<sequence length="304" mass="34562">MVNTTLLIQKYHELLNSNNATTADLERYHDLLINSYCYGNKSEAFKALLNHNIPTELEIVFADAYNITKEVVKFRSFLQPGINSVNLLESLTEDDLPFIITNLPDDIQMNLLLGIVENKYRHERFAEAVLNFCSPNCIERINKYRSTIDNIPLLSKIYKKVSFLGQASNQSEFKILRKTLRGKKNITIVVENQNGFSLGCYINNLPTLIKKTMKSNCSVLSLKGTCGKIEENTIKQTGIITLNNGKLELKNCFKIEPKEDHLTFTYNGHFEDSFNDVSTFGYSQFGFGLEGAEVPCIVKCYSTY</sequence>
<dbReference type="EMBL" id="BAAFRS010000205">
    <property type="protein sequence ID" value="GAB1224525.1"/>
    <property type="molecule type" value="Genomic_DNA"/>
</dbReference>
<protein>
    <recommendedName>
        <fullName evidence="3">TLDc domain-containing protein</fullName>
    </recommendedName>
</protein>
<comment type="caution">
    <text evidence="1">The sequence shown here is derived from an EMBL/GenBank/DDBJ whole genome shotgun (WGS) entry which is preliminary data.</text>
</comment>
<dbReference type="Proteomes" id="UP001628156">
    <property type="component" value="Unassembled WGS sequence"/>
</dbReference>
<organism evidence="1 2">
    <name type="scientific">Entamoeba nuttalli</name>
    <dbReference type="NCBI Taxonomy" id="412467"/>
    <lineage>
        <taxon>Eukaryota</taxon>
        <taxon>Amoebozoa</taxon>
        <taxon>Evosea</taxon>
        <taxon>Archamoebae</taxon>
        <taxon>Mastigamoebida</taxon>
        <taxon>Entamoebidae</taxon>
        <taxon>Entamoeba</taxon>
    </lineage>
</organism>
<proteinExistence type="predicted"/>
<name>A0ABQ0DNU2_9EUKA</name>
<evidence type="ECO:0000313" key="1">
    <source>
        <dbReference type="EMBL" id="GAB1224525.1"/>
    </source>
</evidence>
<accession>A0ABQ0DNU2</accession>
<evidence type="ECO:0000313" key="2">
    <source>
        <dbReference type="Proteomes" id="UP001628156"/>
    </source>
</evidence>
<evidence type="ECO:0008006" key="3">
    <source>
        <dbReference type="Google" id="ProtNLM"/>
    </source>
</evidence>